<dbReference type="EMBL" id="JACNIG010000201">
    <property type="protein sequence ID" value="MBC8432044.1"/>
    <property type="molecule type" value="Genomic_DNA"/>
</dbReference>
<comment type="function">
    <text evidence="4 5">Required for flagellar hook formation. May act as a scaffolding protein.</text>
</comment>
<proteinExistence type="inferred from homology"/>
<evidence type="ECO:0000256" key="5">
    <source>
        <dbReference type="RuleBase" id="RU362076"/>
    </source>
</evidence>
<dbReference type="Pfam" id="PF03963">
    <property type="entry name" value="FlgD"/>
    <property type="match status" value="1"/>
</dbReference>
<dbReference type="InterPro" id="IPR005648">
    <property type="entry name" value="FlgD"/>
</dbReference>
<keyword evidence="7" id="KW-0969">Cilium</keyword>
<keyword evidence="7" id="KW-0966">Cell projection</keyword>
<keyword evidence="7" id="KW-0282">Flagellum</keyword>
<evidence type="ECO:0000256" key="1">
    <source>
        <dbReference type="ARBA" id="ARBA00010577"/>
    </source>
</evidence>
<evidence type="ECO:0000313" key="7">
    <source>
        <dbReference type="EMBL" id="MBC8432044.1"/>
    </source>
</evidence>
<protein>
    <recommendedName>
        <fullName evidence="2 5">Basal-body rod modification protein FlgD</fullName>
    </recommendedName>
</protein>
<dbReference type="GO" id="GO:0044781">
    <property type="term" value="P:bacterial-type flagellum organization"/>
    <property type="evidence" value="ECO:0007669"/>
    <property type="project" value="UniProtKB-UniRule"/>
</dbReference>
<dbReference type="Proteomes" id="UP000605201">
    <property type="component" value="Unassembled WGS sequence"/>
</dbReference>
<evidence type="ECO:0000259" key="6">
    <source>
        <dbReference type="Pfam" id="PF13860"/>
    </source>
</evidence>
<keyword evidence="3 5" id="KW-1005">Bacterial flagellum biogenesis</keyword>
<dbReference type="Gene3D" id="2.60.40.4070">
    <property type="match status" value="1"/>
</dbReference>
<dbReference type="Gene3D" id="2.30.30.910">
    <property type="match status" value="1"/>
</dbReference>
<reference evidence="7 8" key="1">
    <citation type="submission" date="2020-08" db="EMBL/GenBank/DDBJ databases">
        <title>Bridging the membrane lipid divide: bacteria of the FCB group superphylum have the potential to synthesize archaeal ether lipids.</title>
        <authorList>
            <person name="Villanueva L."/>
            <person name="Von Meijenfeldt F.A.B."/>
            <person name="Westbye A.B."/>
            <person name="Yadav S."/>
            <person name="Hopmans E.C."/>
            <person name="Dutilh B.E."/>
            <person name="Sinninghe Damste J.S."/>
        </authorList>
    </citation>
    <scope>NUCLEOTIDE SEQUENCE [LARGE SCALE GENOMIC DNA]</scope>
    <source>
        <strain evidence="7">NIOZ-UU17</strain>
    </source>
</reference>
<evidence type="ECO:0000256" key="4">
    <source>
        <dbReference type="ARBA" id="ARBA00024746"/>
    </source>
</evidence>
<gene>
    <name evidence="7" type="ORF">H8D96_09000</name>
</gene>
<accession>A0A8J6NSE6</accession>
<feature type="domain" description="FlgD/Vpr Ig-like" evidence="6">
    <location>
        <begin position="102"/>
        <end position="175"/>
    </location>
</feature>
<evidence type="ECO:0000313" key="8">
    <source>
        <dbReference type="Proteomes" id="UP000605201"/>
    </source>
</evidence>
<dbReference type="Pfam" id="PF13860">
    <property type="entry name" value="FlgD_ig"/>
    <property type="match status" value="1"/>
</dbReference>
<dbReference type="AlphaFoldDB" id="A0A8J6NSE6"/>
<evidence type="ECO:0000256" key="2">
    <source>
        <dbReference type="ARBA" id="ARBA00016013"/>
    </source>
</evidence>
<organism evidence="7 8">
    <name type="scientific">Candidatus Desulfatibia vada</name>
    <dbReference type="NCBI Taxonomy" id="2841696"/>
    <lineage>
        <taxon>Bacteria</taxon>
        <taxon>Pseudomonadati</taxon>
        <taxon>Thermodesulfobacteriota</taxon>
        <taxon>Desulfobacteria</taxon>
        <taxon>Desulfobacterales</taxon>
        <taxon>Desulfobacterales incertae sedis</taxon>
        <taxon>Candidatus Desulfatibia</taxon>
    </lineage>
</organism>
<dbReference type="InterPro" id="IPR025965">
    <property type="entry name" value="FlgD/Vpr_Ig-like"/>
</dbReference>
<sequence length="224" mass="24478">MYINELLPTTNQTVNTGVETSREKELGRNSFLRLLVAQLQHQDPLNPMESADFTAQLAQFSSLEQLFNVNDNLEVIKDSKNEQVPENLLDYIGKEVKSIENNITVYDGKASGGSYTLAAPGDVIISILDGEGSEIRTIYKSGQDPGEYDFYFDGKDDKGYPVPDGDYTFSVQAVDNQGVPVVVDSGLSGIVTAVTYQGDIPYLVVGDQLLSPKAVTEVRLSETP</sequence>
<evidence type="ECO:0000256" key="3">
    <source>
        <dbReference type="ARBA" id="ARBA00022795"/>
    </source>
</evidence>
<comment type="similarity">
    <text evidence="1 5">Belongs to the FlgD family.</text>
</comment>
<name>A0A8J6NSE6_9BACT</name>
<comment type="caution">
    <text evidence="7">The sequence shown here is derived from an EMBL/GenBank/DDBJ whole genome shotgun (WGS) entry which is preliminary data.</text>
</comment>